<comment type="similarity">
    <text evidence="1">Belongs to the complex I LYR family. LYRM9 subfamily.</text>
</comment>
<evidence type="ECO:0000256" key="2">
    <source>
        <dbReference type="ARBA" id="ARBA00026234"/>
    </source>
</evidence>
<dbReference type="Pfam" id="PF26215">
    <property type="entry name" value="HTH_animal"/>
    <property type="match status" value="1"/>
</dbReference>
<comment type="caution">
    <text evidence="5">The sequence shown here is derived from an EMBL/GenBank/DDBJ whole genome shotgun (WGS) entry which is preliminary data.</text>
</comment>
<evidence type="ECO:0000256" key="1">
    <source>
        <dbReference type="ARBA" id="ARBA00025757"/>
    </source>
</evidence>
<evidence type="ECO:0000313" key="5">
    <source>
        <dbReference type="EMBL" id="CAJ0941667.1"/>
    </source>
</evidence>
<gene>
    <name evidence="5" type="ORF">RIMI_LOCUS9311182</name>
</gene>
<name>A0ABN9LLN6_9NEOB</name>
<dbReference type="Pfam" id="PF05347">
    <property type="entry name" value="Complex1_LYR"/>
    <property type="match status" value="1"/>
</dbReference>
<reference evidence="5" key="1">
    <citation type="submission" date="2023-07" db="EMBL/GenBank/DDBJ databases">
        <authorList>
            <person name="Stuckert A."/>
        </authorList>
    </citation>
    <scope>NUCLEOTIDE SEQUENCE</scope>
</reference>
<dbReference type="PANTHER" id="PTHR47061:SF1">
    <property type="entry name" value="LYR MOTIF-CONTAINING PROTEIN 9"/>
    <property type="match status" value="1"/>
</dbReference>
<accession>A0ABN9LLN6</accession>
<protein>
    <recommendedName>
        <fullName evidence="2">LYR motif-containing protein 9</fullName>
    </recommendedName>
</protein>
<evidence type="ECO:0000259" key="4">
    <source>
        <dbReference type="Pfam" id="PF26215"/>
    </source>
</evidence>
<dbReference type="EMBL" id="CAUEEQ010019187">
    <property type="protein sequence ID" value="CAJ0941667.1"/>
    <property type="molecule type" value="Genomic_DNA"/>
</dbReference>
<dbReference type="PANTHER" id="PTHR47061">
    <property type="entry name" value="LYR MOTIF-CONTAINING PROTEIN 9"/>
    <property type="match status" value="1"/>
</dbReference>
<proteinExistence type="inferred from homology"/>
<sequence>MGSPCAPTYANLFLGWWEDQSVFGEDDAFWWKPQIFWGRYIDDVLILWSGDEASFSRIVEELNNNDIGLRLTHEFRHNFINFLDLKISRSDNGRIITETFHKPTATNNLLRWESHHPNSLKRGIPKGQYLRMRRNCSTESSFFCQARDQRDKFVDRGYPLDVLNEAFKNSSTKERSSLLVKRAKEEDKNDLRIIGTFDNQAHRVREVINKYWGILKMDPELSDVIPDAPSITIRRANVWNGFSLNFFNSFMMHDFSFLVLQFQCRGVYFNVFIQHPLYCALHSVFGCDCYRCIMCKSFTFYSSRHFQQIMVPLPSAELVHKPLQLYRYLLRCCKQLPNENLQHHYKHAIRQSFRVHSDEDNSERIQQIVKRAIEDADWVMNKASMTKNKIHV</sequence>
<feature type="domain" description="Helix-turn-helix" evidence="4">
    <location>
        <begin position="109"/>
        <end position="167"/>
    </location>
</feature>
<dbReference type="InterPro" id="IPR058912">
    <property type="entry name" value="HTH_animal"/>
</dbReference>
<evidence type="ECO:0000313" key="6">
    <source>
        <dbReference type="Proteomes" id="UP001176940"/>
    </source>
</evidence>
<dbReference type="InterPro" id="IPR052151">
    <property type="entry name" value="Complex_I_LYR"/>
</dbReference>
<dbReference type="InterPro" id="IPR045291">
    <property type="entry name" value="Complex1_LYR_LYRM9"/>
</dbReference>
<feature type="domain" description="Complex 1 LYR protein" evidence="3">
    <location>
        <begin position="321"/>
        <end position="377"/>
    </location>
</feature>
<evidence type="ECO:0000259" key="3">
    <source>
        <dbReference type="Pfam" id="PF05347"/>
    </source>
</evidence>
<dbReference type="InterPro" id="IPR008011">
    <property type="entry name" value="Complex1_LYR_dom"/>
</dbReference>
<dbReference type="CDD" id="cd20269">
    <property type="entry name" value="Complex1_LYR_LYRM9"/>
    <property type="match status" value="1"/>
</dbReference>
<keyword evidence="6" id="KW-1185">Reference proteome</keyword>
<dbReference type="Proteomes" id="UP001176940">
    <property type="component" value="Unassembled WGS sequence"/>
</dbReference>
<organism evidence="5 6">
    <name type="scientific">Ranitomeya imitator</name>
    <name type="common">mimic poison frog</name>
    <dbReference type="NCBI Taxonomy" id="111125"/>
    <lineage>
        <taxon>Eukaryota</taxon>
        <taxon>Metazoa</taxon>
        <taxon>Chordata</taxon>
        <taxon>Craniata</taxon>
        <taxon>Vertebrata</taxon>
        <taxon>Euteleostomi</taxon>
        <taxon>Amphibia</taxon>
        <taxon>Batrachia</taxon>
        <taxon>Anura</taxon>
        <taxon>Neobatrachia</taxon>
        <taxon>Hyloidea</taxon>
        <taxon>Dendrobatidae</taxon>
        <taxon>Dendrobatinae</taxon>
        <taxon>Ranitomeya</taxon>
    </lineage>
</organism>